<feature type="compositionally biased region" description="Basic and acidic residues" evidence="1">
    <location>
        <begin position="1068"/>
        <end position="1092"/>
    </location>
</feature>
<proteinExistence type="predicted"/>
<dbReference type="InterPro" id="IPR005135">
    <property type="entry name" value="Endo/exonuclease/phosphatase"/>
</dbReference>
<feature type="compositionally biased region" description="Polar residues" evidence="1">
    <location>
        <begin position="662"/>
        <end position="672"/>
    </location>
</feature>
<evidence type="ECO:0000256" key="1">
    <source>
        <dbReference type="SAM" id="MobiDB-lite"/>
    </source>
</evidence>
<feature type="domain" description="Endonuclease/exonuclease/phosphatase" evidence="2">
    <location>
        <begin position="724"/>
        <end position="939"/>
    </location>
</feature>
<feature type="compositionally biased region" description="Basic and acidic residues" evidence="1">
    <location>
        <begin position="405"/>
        <end position="418"/>
    </location>
</feature>
<organism evidence="3 4">
    <name type="scientific">Mytilus edulis</name>
    <name type="common">Blue mussel</name>
    <dbReference type="NCBI Taxonomy" id="6550"/>
    <lineage>
        <taxon>Eukaryota</taxon>
        <taxon>Metazoa</taxon>
        <taxon>Spiralia</taxon>
        <taxon>Lophotrochozoa</taxon>
        <taxon>Mollusca</taxon>
        <taxon>Bivalvia</taxon>
        <taxon>Autobranchia</taxon>
        <taxon>Pteriomorphia</taxon>
        <taxon>Mytilida</taxon>
        <taxon>Mytiloidea</taxon>
        <taxon>Mytilidae</taxon>
        <taxon>Mytilinae</taxon>
        <taxon>Mytilus</taxon>
    </lineage>
</organism>
<dbReference type="GO" id="GO:0003824">
    <property type="term" value="F:catalytic activity"/>
    <property type="evidence" value="ECO:0007669"/>
    <property type="project" value="InterPro"/>
</dbReference>
<feature type="compositionally biased region" description="Basic and acidic residues" evidence="1">
    <location>
        <begin position="557"/>
        <end position="569"/>
    </location>
</feature>
<feature type="region of interest" description="Disordered" evidence="1">
    <location>
        <begin position="662"/>
        <end position="683"/>
    </location>
</feature>
<protein>
    <recommendedName>
        <fullName evidence="2">Endonuclease/exonuclease/phosphatase domain-containing protein</fullName>
    </recommendedName>
</protein>
<evidence type="ECO:0000313" key="3">
    <source>
        <dbReference type="EMBL" id="CAG2193171.1"/>
    </source>
</evidence>
<sequence length="1451" mass="166344">MEDNQQVSKVGSSIPNKRQITKDYSLNIQRALMNKLEATKREAHLEFKNTGGGLVITADAATFELIRQATAIYYSRMTQENILIQEEKDKSGNIIVQHSYKYNNKDYCYTVNFYNTKSKILVNGKDQDRFVDVDLTETRNSTNAKCGKSKVNLTQLNNLMRERLEQTVGAKITQATCDKNVNAGILCIKCNRSCRTRSAYCTSGKHWVHYKCQKMTSQEIAEIELEEENDDNYTCKICNGNIAIEGEAKNTQTSQPIDSQYQQLALPTCSNNASSILADAGAAREEEVCEAELCGICEGTIEDNADSCEICQNIAHSSCLVCSDGQTTCFPCIDTIKRTSKIQVNSNIDEHQTYVKLGETPKEQQTTINGKPQSEPPNHQHANSKTILRPADVCIEVPPTKASKSKQDQTDTKTKDMRERELKLRKAEEQLKIREKTLKEDQAKSILLETRVQYLEARNFELESLVTTMRRRLEELQGNSSTADNKKQPGEEQPGIFEQMQKKLNNRMMTIHEKLASMVMDQVEKQIDSVATSLLSTDNTTKQYEKASQGDPSLLHKLNDDHENPKDDTASNSYVMNLNMAHHIVDENIHLQVQHRQQPESRQDYHQPKMAAFINQHIQQPNMATFINQNSHPQPMLAGIPLIRNTVQPSVPFVNTIPLRVSQPSNNRQADTLQPRATHAPDRRHVTVKDRRYAEHNNQAKPPKKQKLAKTAEEEGVTVLKIISFNCKNAKSNIYALHDLMENNDILLLQEHWLFHAQLHYLQEIGKCTNYAAKGSDEYDPIQPTFLPRGHGGVAVIWKNEIDSQVRPLDDGKERIQCVEISGKDQKLLVVSVYLPSTGGRNSTDEFLDTIDQLNEIITKYQGTHEIIIGGDLNEDLGNDERQNKRKKYLQQLIEDYRLGYENTGKTFIKTNGQECSELDYFLYKSRHMEMAEKEVLKDVISNHSDHYPIKCEVKIGIPKRGTNQNSKLQQLQPTIKWDKVDQDLYLAIINRQVDTMAESPAETADDAELLISKMHQMLTNAANESSSNKSKYKAKPKLKVWTPIIKSSLKEMRKCYDIWSRNGKPTNPDDKSYQDRVNSRKEFKKQVKVEQARERDREKQEILEARTRDKAIIRDRIQPRVLKDQNPTQRGFTAKSSPLNAGLVVEEVYRESVDSNQEFELVLLDAKSAFDVVVHSHLMRRLFHCGIDDTLWRIIQIEAQIHTKMMTFFSNICQQSDNSVEKQLGKRQLAVKSSGSHSWYIEVQRVMFKYNLGRAIDMLNNADVTKTTVNQIKRQIANHWVNEISVIANLYQGLKYLQTDNFMAGKIHSILKIKRYTNKDRFRIPIKLKLLTGTYSLQPLRYKIYKEGNQEICNACSQEVETVEHLLIKCKAWDNIRRPVIKEIENILTSNSKIEWESLNEGTKIQILMDITMVQRQLRLNSEEVSKIEHQAKRLIYLIHSARCKLLLQP</sequence>
<dbReference type="OrthoDB" id="6199903at2759"/>
<gene>
    <name evidence="3" type="ORF">MEDL_8566</name>
</gene>
<feature type="region of interest" description="Disordered" evidence="1">
    <location>
        <begin position="358"/>
        <end position="384"/>
    </location>
</feature>
<feature type="region of interest" description="Disordered" evidence="1">
    <location>
        <begin position="541"/>
        <end position="571"/>
    </location>
</feature>
<dbReference type="Gene3D" id="3.60.10.10">
    <property type="entry name" value="Endonuclease/exonuclease/phosphatase"/>
    <property type="match status" value="1"/>
</dbReference>
<evidence type="ECO:0000259" key="2">
    <source>
        <dbReference type="Pfam" id="PF03372"/>
    </source>
</evidence>
<evidence type="ECO:0000313" key="4">
    <source>
        <dbReference type="Proteomes" id="UP000683360"/>
    </source>
</evidence>
<name>A0A8S3QDA4_MYTED</name>
<dbReference type="EMBL" id="CAJPWZ010000459">
    <property type="protein sequence ID" value="CAG2193171.1"/>
    <property type="molecule type" value="Genomic_DNA"/>
</dbReference>
<dbReference type="InterPro" id="IPR036691">
    <property type="entry name" value="Endo/exonu/phosph_ase_sf"/>
</dbReference>
<feature type="region of interest" description="Disordered" evidence="1">
    <location>
        <begin position="1060"/>
        <end position="1092"/>
    </location>
</feature>
<dbReference type="Proteomes" id="UP000683360">
    <property type="component" value="Unassembled WGS sequence"/>
</dbReference>
<dbReference type="Pfam" id="PF03372">
    <property type="entry name" value="Exo_endo_phos"/>
    <property type="match status" value="1"/>
</dbReference>
<dbReference type="SUPFAM" id="SSF56219">
    <property type="entry name" value="DNase I-like"/>
    <property type="match status" value="1"/>
</dbReference>
<reference evidence="3" key="1">
    <citation type="submission" date="2021-03" db="EMBL/GenBank/DDBJ databases">
        <authorList>
            <person name="Bekaert M."/>
        </authorList>
    </citation>
    <scope>NUCLEOTIDE SEQUENCE</scope>
</reference>
<accession>A0A8S3QDA4</accession>
<comment type="caution">
    <text evidence="3">The sequence shown here is derived from an EMBL/GenBank/DDBJ whole genome shotgun (WGS) entry which is preliminary data.</text>
</comment>
<keyword evidence="4" id="KW-1185">Reference proteome</keyword>
<feature type="compositionally biased region" description="Polar residues" evidence="1">
    <location>
        <begin position="363"/>
        <end position="384"/>
    </location>
</feature>
<feature type="region of interest" description="Disordered" evidence="1">
    <location>
        <begin position="399"/>
        <end position="418"/>
    </location>
</feature>
<feature type="region of interest" description="Disordered" evidence="1">
    <location>
        <begin position="476"/>
        <end position="495"/>
    </location>
</feature>